<gene>
    <name evidence="5" type="ORF">LOTGIDRAFT_188753</name>
</gene>
<keyword evidence="6" id="KW-1185">Reference proteome</keyword>
<evidence type="ECO:0000313" key="6">
    <source>
        <dbReference type="Proteomes" id="UP000030746"/>
    </source>
</evidence>
<dbReference type="InterPro" id="IPR032675">
    <property type="entry name" value="LRR_dom_sf"/>
</dbReference>
<dbReference type="InterPro" id="IPR045060">
    <property type="entry name" value="Phe-tRNA-ligase_IIc_bsu"/>
</dbReference>
<dbReference type="PANTHER" id="PTHR10947:SF3">
    <property type="entry name" value="LEUCINE-RICH REPEAT-CONTAINING PROTEIN 47"/>
    <property type="match status" value="1"/>
</dbReference>
<dbReference type="Gene3D" id="3.80.10.10">
    <property type="entry name" value="Ribonuclease Inhibitor"/>
    <property type="match status" value="1"/>
</dbReference>
<dbReference type="GeneID" id="20244808"/>
<sequence length="549" mass="61899">MASQWPEISTARKEKRKELTLQGSEISERIENEGLPKELFKLNLNYLVISKTSLVELSDSISKISDLMRLCLPNNKLKSLPASIGSLTKLKLLDLSNNELECLPDELNTLLSLGTLNLSVNKLTKLPAIEGLTALTTFDVSYNQLEYLPDGMCENHDYLTEIKASHNNLVELPDGLNNLARLSTLDVADNKLKDIPFTLCECSKLKEFIGKGNTITERRLSKMVEQGQMKGMMSYLSTELQKKRALESKGEKKPKPKKKKKAKVDDDDVEELTKDMINILHFPISEENGITVSVQVPVITVRPFIVCCIVRKLNFKKSLAMFKHFITLQTKLHDTICEQRQVATIATHELKSIKGPLTYTAEFPDLLKITPLFKLKEVTAKKLVTNLFEDAEALRKEKKRSTISGIHKYLELLKDKVQYPCLKDAEDNVISFPPITNSDKTKISSDTTDILIEVTSSTNLDSCKKVMDELLREMLKMGVGCSEDEEPPSSKEEATEEDGAEPEATPKIPKNHHLVVEQVKIVDHEGSLKVVYPSRTDLLNPQYKVIRNF</sequence>
<feature type="region of interest" description="Disordered" evidence="3">
    <location>
        <begin position="245"/>
        <end position="266"/>
    </location>
</feature>
<dbReference type="STRING" id="225164.V4AF39"/>
<evidence type="ECO:0000256" key="3">
    <source>
        <dbReference type="SAM" id="MobiDB-lite"/>
    </source>
</evidence>
<dbReference type="InterPro" id="IPR003591">
    <property type="entry name" value="Leu-rich_rpt_typical-subtyp"/>
</dbReference>
<evidence type="ECO:0000259" key="4">
    <source>
        <dbReference type="SMART" id="SM00873"/>
    </source>
</evidence>
<dbReference type="PROSITE" id="PS51450">
    <property type="entry name" value="LRR"/>
    <property type="match status" value="2"/>
</dbReference>
<name>V4AF39_LOTGI</name>
<dbReference type="SMART" id="SM00873">
    <property type="entry name" value="B3_4"/>
    <property type="match status" value="1"/>
</dbReference>
<dbReference type="CTD" id="20244808"/>
<dbReference type="Proteomes" id="UP000030746">
    <property type="component" value="Unassembled WGS sequence"/>
</dbReference>
<evidence type="ECO:0000313" key="5">
    <source>
        <dbReference type="EMBL" id="ESO95482.1"/>
    </source>
</evidence>
<dbReference type="KEGG" id="lgi:LOTGIDRAFT_188753"/>
<dbReference type="InterPro" id="IPR020825">
    <property type="entry name" value="Phe-tRNA_synthase-like_B3/B4"/>
</dbReference>
<dbReference type="Gene3D" id="3.50.40.10">
    <property type="entry name" value="Phenylalanyl-trna Synthetase, Chain B, domain 3"/>
    <property type="match status" value="1"/>
</dbReference>
<dbReference type="RefSeq" id="XP_009053987.1">
    <property type="nucleotide sequence ID" value="XM_009055739.1"/>
</dbReference>
<keyword evidence="1" id="KW-0433">Leucine-rich repeat</keyword>
<dbReference type="GO" id="GO:0003723">
    <property type="term" value="F:RNA binding"/>
    <property type="evidence" value="ECO:0007669"/>
    <property type="project" value="InterPro"/>
</dbReference>
<dbReference type="EMBL" id="KB201656">
    <property type="protein sequence ID" value="ESO95482.1"/>
    <property type="molecule type" value="Genomic_DNA"/>
</dbReference>
<dbReference type="SMART" id="SM00364">
    <property type="entry name" value="LRR_BAC"/>
    <property type="match status" value="6"/>
</dbReference>
<evidence type="ECO:0000256" key="2">
    <source>
        <dbReference type="ARBA" id="ARBA00022737"/>
    </source>
</evidence>
<accession>V4AF39</accession>
<keyword evidence="2" id="KW-0677">Repeat</keyword>
<dbReference type="OrthoDB" id="67933at2759"/>
<dbReference type="SMART" id="SM00369">
    <property type="entry name" value="LRR_TYP"/>
    <property type="match status" value="4"/>
</dbReference>
<dbReference type="InterPro" id="IPR001611">
    <property type="entry name" value="Leu-rich_rpt"/>
</dbReference>
<dbReference type="PANTHER" id="PTHR10947">
    <property type="entry name" value="PHENYLALANYL-TRNA SYNTHETASE BETA CHAIN AND LEUCINE-RICH REPEAT-CONTAINING PROTEIN 47"/>
    <property type="match status" value="1"/>
</dbReference>
<organism evidence="5 6">
    <name type="scientific">Lottia gigantea</name>
    <name type="common">Giant owl limpet</name>
    <dbReference type="NCBI Taxonomy" id="225164"/>
    <lineage>
        <taxon>Eukaryota</taxon>
        <taxon>Metazoa</taxon>
        <taxon>Spiralia</taxon>
        <taxon>Lophotrochozoa</taxon>
        <taxon>Mollusca</taxon>
        <taxon>Gastropoda</taxon>
        <taxon>Patellogastropoda</taxon>
        <taxon>Lottioidea</taxon>
        <taxon>Lottiidae</taxon>
        <taxon>Lottia</taxon>
    </lineage>
</organism>
<dbReference type="GO" id="GO:0006432">
    <property type="term" value="P:phenylalanyl-tRNA aminoacylation"/>
    <property type="evidence" value="ECO:0007669"/>
    <property type="project" value="InterPro"/>
</dbReference>
<proteinExistence type="predicted"/>
<reference evidence="5 6" key="1">
    <citation type="journal article" date="2013" name="Nature">
        <title>Insights into bilaterian evolution from three spiralian genomes.</title>
        <authorList>
            <person name="Simakov O."/>
            <person name="Marletaz F."/>
            <person name="Cho S.J."/>
            <person name="Edsinger-Gonzales E."/>
            <person name="Havlak P."/>
            <person name="Hellsten U."/>
            <person name="Kuo D.H."/>
            <person name="Larsson T."/>
            <person name="Lv J."/>
            <person name="Arendt D."/>
            <person name="Savage R."/>
            <person name="Osoegawa K."/>
            <person name="de Jong P."/>
            <person name="Grimwood J."/>
            <person name="Chapman J.A."/>
            <person name="Shapiro H."/>
            <person name="Aerts A."/>
            <person name="Otillar R.P."/>
            <person name="Terry A.Y."/>
            <person name="Boore J.L."/>
            <person name="Grigoriev I.V."/>
            <person name="Lindberg D.R."/>
            <person name="Seaver E.C."/>
            <person name="Weisblat D.A."/>
            <person name="Putnam N.H."/>
            <person name="Rokhsar D.S."/>
        </authorList>
    </citation>
    <scope>NUCLEOTIDE SEQUENCE [LARGE SCALE GENOMIC DNA]</scope>
</reference>
<dbReference type="Pfam" id="PF00560">
    <property type="entry name" value="LRR_1"/>
    <property type="match status" value="1"/>
</dbReference>
<feature type="region of interest" description="Disordered" evidence="3">
    <location>
        <begin position="480"/>
        <end position="510"/>
    </location>
</feature>
<dbReference type="GO" id="GO:0004826">
    <property type="term" value="F:phenylalanine-tRNA ligase activity"/>
    <property type="evidence" value="ECO:0007669"/>
    <property type="project" value="InterPro"/>
</dbReference>
<dbReference type="OMA" id="YDVKPPT"/>
<dbReference type="SUPFAM" id="SSF52058">
    <property type="entry name" value="L domain-like"/>
    <property type="match status" value="1"/>
</dbReference>
<protein>
    <recommendedName>
        <fullName evidence="4">B3/B4 tRNA-binding domain-containing protein</fullName>
    </recommendedName>
</protein>
<dbReference type="HOGENOM" id="CLU_034522_0_0_1"/>
<dbReference type="InterPro" id="IPR005146">
    <property type="entry name" value="B3/B4_tRNA-bd"/>
</dbReference>
<evidence type="ECO:0000256" key="1">
    <source>
        <dbReference type="ARBA" id="ARBA00022614"/>
    </source>
</evidence>
<feature type="domain" description="B3/B4 tRNA-binding" evidence="4">
    <location>
        <begin position="301"/>
        <end position="479"/>
    </location>
</feature>
<dbReference type="AlphaFoldDB" id="V4AF39"/>